<dbReference type="STRING" id="1035195.HMPREF9997_01510"/>
<dbReference type="RefSeq" id="WP_006063739.1">
    <property type="nucleotide sequence ID" value="NZ_KB290831.1"/>
</dbReference>
<organism evidence="3 4">
    <name type="scientific">Corynebacterium durum F0235</name>
    <dbReference type="NCBI Taxonomy" id="1035195"/>
    <lineage>
        <taxon>Bacteria</taxon>
        <taxon>Bacillati</taxon>
        <taxon>Actinomycetota</taxon>
        <taxon>Actinomycetes</taxon>
        <taxon>Mycobacteriales</taxon>
        <taxon>Corynebacteriaceae</taxon>
        <taxon>Corynebacterium</taxon>
    </lineage>
</organism>
<dbReference type="eggNOG" id="COG0606">
    <property type="taxonomic scope" value="Bacteria"/>
</dbReference>
<dbReference type="InterPro" id="IPR025158">
    <property type="entry name" value="Mg_chelat-rel_C"/>
</dbReference>
<dbReference type="Gene3D" id="3.30.230.10">
    <property type="match status" value="1"/>
</dbReference>
<gene>
    <name evidence="3" type="ORF">HMPREF9997_01510</name>
</gene>
<dbReference type="OrthoDB" id="9813147at2"/>
<comment type="caution">
    <text evidence="3">The sequence shown here is derived from an EMBL/GenBank/DDBJ whole genome shotgun (WGS) entry which is preliminary data.</text>
</comment>
<dbReference type="GO" id="GO:0005524">
    <property type="term" value="F:ATP binding"/>
    <property type="evidence" value="ECO:0007669"/>
    <property type="project" value="InterPro"/>
</dbReference>
<dbReference type="InterPro" id="IPR003593">
    <property type="entry name" value="AAA+_ATPase"/>
</dbReference>
<dbReference type="InterPro" id="IPR027417">
    <property type="entry name" value="P-loop_NTPase"/>
</dbReference>
<evidence type="ECO:0000259" key="2">
    <source>
        <dbReference type="SMART" id="SM00382"/>
    </source>
</evidence>
<dbReference type="InterPro" id="IPR045006">
    <property type="entry name" value="CHLI-like"/>
</dbReference>
<dbReference type="HOGENOM" id="CLU_026145_1_0_11"/>
<dbReference type="AlphaFoldDB" id="L1MGZ6"/>
<dbReference type="PATRIC" id="fig|1035195.3.peg.1361"/>
<keyword evidence="4" id="KW-1185">Reference proteome</keyword>
<evidence type="ECO:0000313" key="3">
    <source>
        <dbReference type="EMBL" id="EKX90295.1"/>
    </source>
</evidence>
<dbReference type="Proteomes" id="UP000010445">
    <property type="component" value="Unassembled WGS sequence"/>
</dbReference>
<reference evidence="3 4" key="1">
    <citation type="submission" date="2012-05" db="EMBL/GenBank/DDBJ databases">
        <authorList>
            <person name="Weinstock G."/>
            <person name="Sodergren E."/>
            <person name="Lobos E.A."/>
            <person name="Fulton L."/>
            <person name="Fulton R."/>
            <person name="Courtney L."/>
            <person name="Fronick C."/>
            <person name="O'Laughlin M."/>
            <person name="Godfrey J."/>
            <person name="Wilson R.M."/>
            <person name="Miner T."/>
            <person name="Farmer C."/>
            <person name="Delehaunty K."/>
            <person name="Cordes M."/>
            <person name="Minx P."/>
            <person name="Tomlinson C."/>
            <person name="Chen J."/>
            <person name="Wollam A."/>
            <person name="Pepin K.H."/>
            <person name="Bhonagiri V."/>
            <person name="Zhang X."/>
            <person name="Suruliraj S."/>
            <person name="Warren W."/>
            <person name="Mitreva M."/>
            <person name="Mardis E.R."/>
            <person name="Wilson R.K."/>
        </authorList>
    </citation>
    <scope>NUCLEOTIDE SEQUENCE [LARGE SCALE GENOMIC DNA]</scope>
    <source>
        <strain evidence="3 4">F0235</strain>
    </source>
</reference>
<accession>L1MGZ6</accession>
<dbReference type="InterPro" id="IPR004482">
    <property type="entry name" value="Mg_chelat-rel"/>
</dbReference>
<dbReference type="NCBIfam" id="TIGR00368">
    <property type="entry name" value="YifB family Mg chelatase-like AAA ATPase"/>
    <property type="match status" value="1"/>
</dbReference>
<dbReference type="Pfam" id="PF13335">
    <property type="entry name" value="Mg_chelatase_C"/>
    <property type="match status" value="1"/>
</dbReference>
<dbReference type="InterPro" id="IPR014721">
    <property type="entry name" value="Ribsml_uS5_D2-typ_fold_subgr"/>
</dbReference>
<feature type="domain" description="AAA+ ATPase" evidence="2">
    <location>
        <begin position="228"/>
        <end position="408"/>
    </location>
</feature>
<dbReference type="SUPFAM" id="SSF54211">
    <property type="entry name" value="Ribosomal protein S5 domain 2-like"/>
    <property type="match status" value="1"/>
</dbReference>
<evidence type="ECO:0000256" key="1">
    <source>
        <dbReference type="ARBA" id="ARBA00006354"/>
    </source>
</evidence>
<comment type="similarity">
    <text evidence="1">Belongs to the Mg-chelatase subunits D/I family. ComM subfamily.</text>
</comment>
<name>L1MGZ6_9CORY</name>
<dbReference type="Pfam" id="PF01078">
    <property type="entry name" value="Mg_chelatase"/>
    <property type="match status" value="1"/>
</dbReference>
<dbReference type="Gene3D" id="3.40.50.300">
    <property type="entry name" value="P-loop containing nucleotide triphosphate hydrolases"/>
    <property type="match status" value="1"/>
</dbReference>
<sequence>MALGRALSAAIVGVTATIVDVEANVGPGLPRIQIVGLADTAISESRDRMKTAVANSQLHWPKTKVVVSLSPASMPKAGSHFDVAMCLAILTASSTDPLVRQRLSETVLLGEVGLDGSLRPVAGVLPVLMAARRAGLRRVIVPQGNAAEAALIDVPVDQKLGTPRMSVLAARSLAQIMGWVNDLVELPSAVSVAEAQGTGASESAAVPDMADVCGQPEARWAAEVAAAGGHHMMMVGPPGTGKSMIAARLPGLLPPLDAGQCVQATAVHSVAGGVFHGPVLVPPFVAPHYSVSRSALLGGGSGMPRPGAVSLAHHGVLFLDEASEIPASVLDSLRTPLEEGEVRLVRARHDVHFPARFQLVLAANPCPCGAEDPSSCRCLARVRMRHLSNISGPLRDRLDIFVHTRGVGAVLGHAGEESTASIRERVVAARERSAARWSRAGVRARSNRDVDSQVLRREFPADDAAMALLAAYLGNGDVSQRGVDRMLKLAWTIADLAGASRPGLDHVAQAFELHGAPVEVAA</sequence>
<dbReference type="SMART" id="SM00382">
    <property type="entry name" value="AAA"/>
    <property type="match status" value="1"/>
</dbReference>
<evidence type="ECO:0000313" key="4">
    <source>
        <dbReference type="Proteomes" id="UP000010445"/>
    </source>
</evidence>
<dbReference type="PANTHER" id="PTHR32039">
    <property type="entry name" value="MAGNESIUM-CHELATASE SUBUNIT CHLI"/>
    <property type="match status" value="1"/>
</dbReference>
<dbReference type="PANTHER" id="PTHR32039:SF7">
    <property type="entry name" value="COMPETENCE PROTEIN COMM"/>
    <property type="match status" value="1"/>
</dbReference>
<dbReference type="SUPFAM" id="SSF52540">
    <property type="entry name" value="P-loop containing nucleoside triphosphate hydrolases"/>
    <property type="match status" value="1"/>
</dbReference>
<dbReference type="InterPro" id="IPR020568">
    <property type="entry name" value="Ribosomal_Su5_D2-typ_SF"/>
</dbReference>
<protein>
    <submittedName>
        <fullName evidence="3">Mg chelatase-like protein</fullName>
    </submittedName>
</protein>
<dbReference type="InterPro" id="IPR000523">
    <property type="entry name" value="Mg_chelatse_chII-like_cat_dom"/>
</dbReference>
<dbReference type="Pfam" id="PF13541">
    <property type="entry name" value="ChlI"/>
    <property type="match status" value="1"/>
</dbReference>
<proteinExistence type="inferred from homology"/>
<dbReference type="EMBL" id="AMEM01000018">
    <property type="protein sequence ID" value="EKX90295.1"/>
    <property type="molecule type" value="Genomic_DNA"/>
</dbReference>